<dbReference type="AlphaFoldDB" id="A0A644UZK6"/>
<gene>
    <name evidence="1" type="ORF">SDC9_30139</name>
</gene>
<name>A0A644UZK6_9ZZZZ</name>
<sequence>MIPQRKKTNNFSIAIISLIFLFYSCHSINNTTDNLVYIKCFNKEVDDSISNIRLDKNFNILPLETKPDCLIGEVRMIEKLDSLLFILDYSPNLFVFNMNGKFINQIGKIGDGPNEYVGINAFYLDKKNKRVVIIDEMKGALIHYDYYGKFIESERINSDLIKSCQQSIFTNDNKLLLNYRINFEENLAYQLVDLIKPNNSIASISYNPIKTEGYMYSFSSHAMSKTEDEIQFIMPLCDTIYNYNNEEIYPKYVIETPKKMAPKEAFNTSVNNSFSSLIFKYGKNGFFTGFTSIFETADYLLLNYLENGMILGYCLIDKQQERGVYNLYSLNEKSANLPIFEIKGSDRNSFIGVSNAHYLHSIISNKENQPYFMDKYKDVIGNIGFDDNPVLFFYTPSN</sequence>
<dbReference type="PROSITE" id="PS51257">
    <property type="entry name" value="PROKAR_LIPOPROTEIN"/>
    <property type="match status" value="1"/>
</dbReference>
<comment type="caution">
    <text evidence="1">The sequence shown here is derived from an EMBL/GenBank/DDBJ whole genome shotgun (WGS) entry which is preliminary data.</text>
</comment>
<reference evidence="1" key="1">
    <citation type="submission" date="2019-08" db="EMBL/GenBank/DDBJ databases">
        <authorList>
            <person name="Kucharzyk K."/>
            <person name="Murdoch R.W."/>
            <person name="Higgins S."/>
            <person name="Loffler F."/>
        </authorList>
    </citation>
    <scope>NUCLEOTIDE SEQUENCE</scope>
</reference>
<protein>
    <recommendedName>
        <fullName evidence="2">6-bladed beta-propeller</fullName>
    </recommendedName>
</protein>
<proteinExistence type="predicted"/>
<evidence type="ECO:0000313" key="1">
    <source>
        <dbReference type="EMBL" id="MPL84175.1"/>
    </source>
</evidence>
<evidence type="ECO:0008006" key="2">
    <source>
        <dbReference type="Google" id="ProtNLM"/>
    </source>
</evidence>
<dbReference type="EMBL" id="VSSQ01000186">
    <property type="protein sequence ID" value="MPL84175.1"/>
    <property type="molecule type" value="Genomic_DNA"/>
</dbReference>
<dbReference type="Pfam" id="PF17170">
    <property type="entry name" value="DUF5128"/>
    <property type="match status" value="1"/>
</dbReference>
<organism evidence="1">
    <name type="scientific">bioreactor metagenome</name>
    <dbReference type="NCBI Taxonomy" id="1076179"/>
    <lineage>
        <taxon>unclassified sequences</taxon>
        <taxon>metagenomes</taxon>
        <taxon>ecological metagenomes</taxon>
    </lineage>
</organism>
<accession>A0A644UZK6</accession>